<protein>
    <submittedName>
        <fullName evidence="2">Uncharacterized protein</fullName>
    </submittedName>
</protein>
<dbReference type="HOGENOM" id="CLU_175859_0_0_1"/>
<reference evidence="2" key="2">
    <citation type="submission" date="2015-03" db="UniProtKB">
        <authorList>
            <consortium name="EnsemblPlants"/>
        </authorList>
    </citation>
    <scope>IDENTIFICATION</scope>
</reference>
<sequence>MAPGTEVVVFVVNSERFKLYHHGAAAADPRGTLLGFLRSRTRFTSAKPHHCAAIGVGHPAASPPPPTSSSPLRQSGGDGGCPP</sequence>
<evidence type="ECO:0000256" key="1">
    <source>
        <dbReference type="SAM" id="MobiDB-lite"/>
    </source>
</evidence>
<keyword evidence="3" id="KW-1185">Reference proteome</keyword>
<dbReference type="Proteomes" id="UP000026960">
    <property type="component" value="Chromosome 12"/>
</dbReference>
<dbReference type="AlphaFoldDB" id="A0A0D3HUL1"/>
<dbReference type="PaxDb" id="65489-OBART12G12380.1"/>
<feature type="region of interest" description="Disordered" evidence="1">
    <location>
        <begin position="54"/>
        <end position="83"/>
    </location>
</feature>
<reference evidence="2" key="1">
    <citation type="journal article" date="2009" name="Rice">
        <title>De Novo Next Generation Sequencing of Plant Genomes.</title>
        <authorList>
            <person name="Rounsley S."/>
            <person name="Marri P.R."/>
            <person name="Yu Y."/>
            <person name="He R."/>
            <person name="Sisneros N."/>
            <person name="Goicoechea J.L."/>
            <person name="Lee S.J."/>
            <person name="Angelova A."/>
            <person name="Kudrna D."/>
            <person name="Luo M."/>
            <person name="Affourtit J."/>
            <person name="Desany B."/>
            <person name="Knight J."/>
            <person name="Niazi F."/>
            <person name="Egholm M."/>
            <person name="Wing R.A."/>
        </authorList>
    </citation>
    <scope>NUCLEOTIDE SEQUENCE [LARGE SCALE GENOMIC DNA]</scope>
    <source>
        <strain evidence="2">cv. IRGC 105608</strain>
    </source>
</reference>
<proteinExistence type="predicted"/>
<organism evidence="2">
    <name type="scientific">Oryza barthii</name>
    <dbReference type="NCBI Taxonomy" id="65489"/>
    <lineage>
        <taxon>Eukaryota</taxon>
        <taxon>Viridiplantae</taxon>
        <taxon>Streptophyta</taxon>
        <taxon>Embryophyta</taxon>
        <taxon>Tracheophyta</taxon>
        <taxon>Spermatophyta</taxon>
        <taxon>Magnoliopsida</taxon>
        <taxon>Liliopsida</taxon>
        <taxon>Poales</taxon>
        <taxon>Poaceae</taxon>
        <taxon>BOP clade</taxon>
        <taxon>Oryzoideae</taxon>
        <taxon>Oryzeae</taxon>
        <taxon>Oryzinae</taxon>
        <taxon>Oryza</taxon>
    </lineage>
</organism>
<dbReference type="EnsemblPlants" id="OBART12G12380.1">
    <property type="protein sequence ID" value="OBART12G12380.1"/>
    <property type="gene ID" value="OBART12G12380"/>
</dbReference>
<dbReference type="Gramene" id="OBART12G12380.1">
    <property type="protein sequence ID" value="OBART12G12380.1"/>
    <property type="gene ID" value="OBART12G12380"/>
</dbReference>
<name>A0A0D3HUL1_9ORYZ</name>
<evidence type="ECO:0000313" key="2">
    <source>
        <dbReference type="EnsemblPlants" id="OBART12G12380.1"/>
    </source>
</evidence>
<accession>A0A0D3HUL1</accession>
<evidence type="ECO:0000313" key="3">
    <source>
        <dbReference type="Proteomes" id="UP000026960"/>
    </source>
</evidence>